<dbReference type="AlphaFoldDB" id="A0A382MH31"/>
<dbReference type="EMBL" id="UINC01092739">
    <property type="protein sequence ID" value="SVC46581.1"/>
    <property type="molecule type" value="Genomic_DNA"/>
</dbReference>
<proteinExistence type="predicted"/>
<accession>A0A382MH31</accession>
<reference evidence="1" key="1">
    <citation type="submission" date="2018-05" db="EMBL/GenBank/DDBJ databases">
        <authorList>
            <person name="Lanie J.A."/>
            <person name="Ng W.-L."/>
            <person name="Kazmierczak K.M."/>
            <person name="Andrzejewski T.M."/>
            <person name="Davidsen T.M."/>
            <person name="Wayne K.J."/>
            <person name="Tettelin H."/>
            <person name="Glass J.I."/>
            <person name="Rusch D."/>
            <person name="Podicherti R."/>
            <person name="Tsui H.-C.T."/>
            <person name="Winkler M.E."/>
        </authorList>
    </citation>
    <scope>NUCLEOTIDE SEQUENCE</scope>
</reference>
<organism evidence="1">
    <name type="scientific">marine metagenome</name>
    <dbReference type="NCBI Taxonomy" id="408172"/>
    <lineage>
        <taxon>unclassified sequences</taxon>
        <taxon>metagenomes</taxon>
        <taxon>ecological metagenomes</taxon>
    </lineage>
</organism>
<sequence length="69" mass="7726">MVRSVLEGAVLLIKSHQIVARFMGCKNCLPMIQGSGLNPCYPDAIADRKLLFEISGCDLNLHRERLRVD</sequence>
<protein>
    <submittedName>
        <fullName evidence="1">Uncharacterized protein</fullName>
    </submittedName>
</protein>
<evidence type="ECO:0000313" key="1">
    <source>
        <dbReference type="EMBL" id="SVC46581.1"/>
    </source>
</evidence>
<name>A0A382MH31_9ZZZZ</name>
<gene>
    <name evidence="1" type="ORF">METZ01_LOCUS299435</name>
</gene>